<name>A0A4U1YXJ0_9VIBR</name>
<evidence type="ECO:0000313" key="1">
    <source>
        <dbReference type="EMBL" id="TKF25549.1"/>
    </source>
</evidence>
<dbReference type="Proteomes" id="UP000305234">
    <property type="component" value="Unassembled WGS sequence"/>
</dbReference>
<comment type="caution">
    <text evidence="1">The sequence shown here is derived from an EMBL/GenBank/DDBJ whole genome shotgun (WGS) entry which is preliminary data.</text>
</comment>
<dbReference type="EMBL" id="SYUW01000029">
    <property type="protein sequence ID" value="TKF25549.1"/>
    <property type="molecule type" value="Genomic_DNA"/>
</dbReference>
<dbReference type="AlphaFoldDB" id="A0A4U1YXJ0"/>
<sequence>MRRYQSGALTLWLATALLSLVIFTSVAIDTARLAFQRQQLQSIADLSASEIGLNNPYFIQPEAVENWEAILTDKYQQQVDDIVIQNGYALIQDNRWIFNPSPSAATDGYPATKVVATKTVPQSMIAGGLFNDNQITLMAESAIQKAGIISFGIGSKTLETTESSILNGLLSGLLGIDINLTAASYQGLANTSLKLGSVLDTLALDLGLGSPQEVLESDISLLTVLDTYLNILDRGDSSTDGLNVIIDQLVLATAIPDIVLGDILKLTETSTQGAALETSLNALKLIKATIFASNKEHFVDIPDLSVVIPSVTSIELRTQIIEAPQYTIATLPISENAPPSVSNSQIELQLAADLDLVDDITGALSTLTPTGIDISPLVINVSATKATATLTHLDLNQDNPEAEFIIQDSLLTMDADPIEISIDLPLFSAIEITINIDIEDNRDWSATHIALDELPYSSEESDNILADSGRAFTTAINLDIDAPLGLGYLLTPISNALSPAISSLLTAILGQALLPTLQALGVPLGGADLWVDSVQASSHGLIL</sequence>
<dbReference type="RefSeq" id="WP_136998104.1">
    <property type="nucleotide sequence ID" value="NZ_JAKEUJ010000085.1"/>
</dbReference>
<reference evidence="1 2" key="1">
    <citation type="submission" date="2019-04" db="EMBL/GenBank/DDBJ databases">
        <title>A reverse ecology approach based on a biological definition of microbial populations.</title>
        <authorList>
            <person name="Arevalo P."/>
            <person name="Vaninsberghe D."/>
            <person name="Elsherbini J."/>
            <person name="Gore J."/>
            <person name="Polz M."/>
        </authorList>
    </citation>
    <scope>NUCLEOTIDE SEQUENCE [LARGE SCALE GENOMIC DNA]</scope>
    <source>
        <strain evidence="1 2">10N.261.46.E4</strain>
    </source>
</reference>
<organism evidence="1 2">
    <name type="scientific">Vibrio kanaloae</name>
    <dbReference type="NCBI Taxonomy" id="170673"/>
    <lineage>
        <taxon>Bacteria</taxon>
        <taxon>Pseudomonadati</taxon>
        <taxon>Pseudomonadota</taxon>
        <taxon>Gammaproteobacteria</taxon>
        <taxon>Vibrionales</taxon>
        <taxon>Vibrionaceae</taxon>
        <taxon>Vibrio</taxon>
    </lineage>
</organism>
<accession>A0A4U1YXJ0</accession>
<evidence type="ECO:0000313" key="2">
    <source>
        <dbReference type="Proteomes" id="UP000305234"/>
    </source>
</evidence>
<protein>
    <submittedName>
        <fullName evidence="1">Uncharacterized protein</fullName>
    </submittedName>
</protein>
<proteinExistence type="predicted"/>
<gene>
    <name evidence="1" type="ORF">FCV52_11515</name>
</gene>